<comment type="similarity">
    <text evidence="2">Belongs to the BexD/CtrA/VexA family.</text>
</comment>
<dbReference type="STRING" id="929556.Solca_2983"/>
<dbReference type="GO" id="GO:0015288">
    <property type="term" value="F:porin activity"/>
    <property type="evidence" value="ECO:0007669"/>
    <property type="project" value="UniProtKB-KW"/>
</dbReference>
<dbReference type="GO" id="GO:0015159">
    <property type="term" value="F:polysaccharide transmembrane transporter activity"/>
    <property type="evidence" value="ECO:0007669"/>
    <property type="project" value="InterPro"/>
</dbReference>
<dbReference type="eggNOG" id="COG1596">
    <property type="taxonomic scope" value="Bacteria"/>
</dbReference>
<dbReference type="Proteomes" id="UP000007590">
    <property type="component" value="Chromosome"/>
</dbReference>
<dbReference type="HOGENOM" id="CLU_038343_1_0_10"/>
<feature type="transmembrane region" description="Helical" evidence="15">
    <location>
        <begin position="246"/>
        <end position="265"/>
    </location>
</feature>
<evidence type="ECO:0000256" key="4">
    <source>
        <dbReference type="ARBA" id="ARBA00022452"/>
    </source>
</evidence>
<dbReference type="RefSeq" id="WP_014681229.1">
    <property type="nucleotide sequence ID" value="NC_017770.1"/>
</dbReference>
<keyword evidence="11 15" id="KW-0472">Membrane</keyword>
<keyword evidence="14" id="KW-0449">Lipoprotein</keyword>
<dbReference type="InterPro" id="IPR049712">
    <property type="entry name" value="Poly_export"/>
</dbReference>
<keyword evidence="9" id="KW-0406">Ion transport</keyword>
<sequence length="266" mass="29486">MKFNFYKSFIALTLGLSIFCSTSCVNKKEIVYFQPKVGETEIEHQLIKQKFNAKIQSGDILGIMVNSISAEANAMFNPYASVPTMQQVAQTTAPLPAVGYLTDNNGEITIPLVGKVKVTDLTTQEAADVLTEKLNKYLVEPTVNVRILNFKVSVLGEVNRPAVYTVSNERITLPEAIALAGDLSIYGQRKNIMVIRETNGERIFAHVDLTKRDVFNSPYYYLHPNDVIYIEPGTGKITSTDRTYQLAPMIISALSLLTVIITTIAK</sequence>
<evidence type="ECO:0000256" key="13">
    <source>
        <dbReference type="ARBA" id="ARBA00023237"/>
    </source>
</evidence>
<evidence type="ECO:0000313" key="18">
    <source>
        <dbReference type="EMBL" id="AFD08002.1"/>
    </source>
</evidence>
<dbReference type="EMBL" id="CP003349">
    <property type="protein sequence ID" value="AFD08002.1"/>
    <property type="molecule type" value="Genomic_DNA"/>
</dbReference>
<keyword evidence="10" id="KW-0626">Porin</keyword>
<evidence type="ECO:0000256" key="6">
    <source>
        <dbReference type="ARBA" id="ARBA00022692"/>
    </source>
</evidence>
<evidence type="ECO:0000256" key="7">
    <source>
        <dbReference type="ARBA" id="ARBA00022729"/>
    </source>
</evidence>
<keyword evidence="8" id="KW-0625">Polysaccharide transport</keyword>
<dbReference type="GO" id="GO:0009279">
    <property type="term" value="C:cell outer membrane"/>
    <property type="evidence" value="ECO:0007669"/>
    <property type="project" value="UniProtKB-SubCell"/>
</dbReference>
<dbReference type="KEGG" id="scn:Solca_2983"/>
<keyword evidence="3" id="KW-0813">Transport</keyword>
<proteinExistence type="inferred from homology"/>
<feature type="domain" description="SLBB" evidence="17">
    <location>
        <begin position="151"/>
        <end position="229"/>
    </location>
</feature>
<evidence type="ECO:0000256" key="8">
    <source>
        <dbReference type="ARBA" id="ARBA00023047"/>
    </source>
</evidence>
<dbReference type="GO" id="GO:0006811">
    <property type="term" value="P:monoatomic ion transport"/>
    <property type="evidence" value="ECO:0007669"/>
    <property type="project" value="UniProtKB-KW"/>
</dbReference>
<keyword evidence="4" id="KW-1134">Transmembrane beta strand</keyword>
<evidence type="ECO:0000256" key="15">
    <source>
        <dbReference type="SAM" id="Phobius"/>
    </source>
</evidence>
<reference evidence="18" key="1">
    <citation type="submission" date="2012-02" db="EMBL/GenBank/DDBJ databases">
        <title>The complete genome of Solitalea canadensis DSM 3403.</title>
        <authorList>
            <consortium name="US DOE Joint Genome Institute (JGI-PGF)"/>
            <person name="Lucas S."/>
            <person name="Copeland A."/>
            <person name="Lapidus A."/>
            <person name="Glavina del Rio T."/>
            <person name="Dalin E."/>
            <person name="Tice H."/>
            <person name="Bruce D."/>
            <person name="Goodwin L."/>
            <person name="Pitluck S."/>
            <person name="Peters L."/>
            <person name="Ovchinnikova G."/>
            <person name="Lu M."/>
            <person name="Kyrpides N."/>
            <person name="Mavromatis K."/>
            <person name="Ivanova N."/>
            <person name="Brettin T."/>
            <person name="Detter J.C."/>
            <person name="Han C."/>
            <person name="Larimer F."/>
            <person name="Land M."/>
            <person name="Hauser L."/>
            <person name="Markowitz V."/>
            <person name="Cheng J.-F."/>
            <person name="Hugenholtz P."/>
            <person name="Woyke T."/>
            <person name="Wu D."/>
            <person name="Spring S."/>
            <person name="Schroeder M."/>
            <person name="Kopitz M."/>
            <person name="Brambilla E."/>
            <person name="Klenk H.-P."/>
            <person name="Eisen J.A."/>
        </authorList>
    </citation>
    <scope>NUCLEOTIDE SEQUENCE</scope>
    <source>
        <strain evidence="18">DSM 3403</strain>
    </source>
</reference>
<keyword evidence="5" id="KW-0762">Sugar transport</keyword>
<dbReference type="PANTHER" id="PTHR33619:SF3">
    <property type="entry name" value="POLYSACCHARIDE EXPORT PROTEIN GFCE-RELATED"/>
    <property type="match status" value="1"/>
</dbReference>
<dbReference type="Pfam" id="PF22461">
    <property type="entry name" value="SLBB_2"/>
    <property type="match status" value="1"/>
</dbReference>
<evidence type="ECO:0000256" key="5">
    <source>
        <dbReference type="ARBA" id="ARBA00022597"/>
    </source>
</evidence>
<name>H8KS94_SOLCM</name>
<dbReference type="Gene3D" id="3.10.560.10">
    <property type="entry name" value="Outer membrane lipoprotein wza domain like"/>
    <property type="match status" value="1"/>
</dbReference>
<dbReference type="Gene3D" id="3.30.1950.10">
    <property type="entry name" value="wza like domain"/>
    <property type="match status" value="1"/>
</dbReference>
<evidence type="ECO:0000256" key="1">
    <source>
        <dbReference type="ARBA" id="ARBA00004571"/>
    </source>
</evidence>
<comment type="subcellular location">
    <subcellularLocation>
        <location evidence="1">Cell outer membrane</location>
        <topology evidence="1">Multi-pass membrane protein</topology>
    </subcellularLocation>
</comment>
<keyword evidence="12" id="KW-0564">Palmitate</keyword>
<evidence type="ECO:0000256" key="11">
    <source>
        <dbReference type="ARBA" id="ARBA00023136"/>
    </source>
</evidence>
<keyword evidence="15" id="KW-1133">Transmembrane helix</keyword>
<evidence type="ECO:0000313" key="19">
    <source>
        <dbReference type="Proteomes" id="UP000007590"/>
    </source>
</evidence>
<evidence type="ECO:0000256" key="12">
    <source>
        <dbReference type="ARBA" id="ARBA00023139"/>
    </source>
</evidence>
<evidence type="ECO:0000256" key="10">
    <source>
        <dbReference type="ARBA" id="ARBA00023114"/>
    </source>
</evidence>
<keyword evidence="13" id="KW-0998">Cell outer membrane</keyword>
<evidence type="ECO:0000259" key="16">
    <source>
        <dbReference type="Pfam" id="PF02563"/>
    </source>
</evidence>
<dbReference type="InterPro" id="IPR003715">
    <property type="entry name" value="Poly_export_N"/>
</dbReference>
<keyword evidence="19" id="KW-1185">Reference proteome</keyword>
<gene>
    <name evidence="18" type="ordered locus">Solca_2983</name>
</gene>
<evidence type="ECO:0000256" key="2">
    <source>
        <dbReference type="ARBA" id="ARBA00009450"/>
    </source>
</evidence>
<evidence type="ECO:0000259" key="17">
    <source>
        <dbReference type="Pfam" id="PF22461"/>
    </source>
</evidence>
<feature type="domain" description="Polysaccharide export protein N-terminal" evidence="16">
    <location>
        <begin position="52"/>
        <end position="147"/>
    </location>
</feature>
<keyword evidence="7" id="KW-0732">Signal</keyword>
<organism evidence="18 19">
    <name type="scientific">Solitalea canadensis (strain ATCC 29591 / DSM 3403 / JCM 21819 / LMG 8368 / NBRC 15130 / NCIMB 12057 / USAM 9D)</name>
    <name type="common">Flexibacter canadensis</name>
    <dbReference type="NCBI Taxonomy" id="929556"/>
    <lineage>
        <taxon>Bacteria</taxon>
        <taxon>Pseudomonadati</taxon>
        <taxon>Bacteroidota</taxon>
        <taxon>Sphingobacteriia</taxon>
        <taxon>Sphingobacteriales</taxon>
        <taxon>Sphingobacteriaceae</taxon>
        <taxon>Solitalea</taxon>
    </lineage>
</organism>
<dbReference type="GO" id="GO:0046930">
    <property type="term" value="C:pore complex"/>
    <property type="evidence" value="ECO:0007669"/>
    <property type="project" value="UniProtKB-KW"/>
</dbReference>
<keyword evidence="6 15" id="KW-0812">Transmembrane</keyword>
<dbReference type="InterPro" id="IPR054765">
    <property type="entry name" value="SLBB_dom"/>
</dbReference>
<dbReference type="AlphaFoldDB" id="H8KS94"/>
<dbReference type="OrthoDB" id="662756at2"/>
<dbReference type="Pfam" id="PF02563">
    <property type="entry name" value="Poly_export"/>
    <property type="match status" value="1"/>
</dbReference>
<protein>
    <submittedName>
        <fullName evidence="18">Periplasmic protein involved in polysaccharide export</fullName>
    </submittedName>
</protein>
<evidence type="ECO:0000256" key="9">
    <source>
        <dbReference type="ARBA" id="ARBA00023065"/>
    </source>
</evidence>
<evidence type="ECO:0000256" key="3">
    <source>
        <dbReference type="ARBA" id="ARBA00022448"/>
    </source>
</evidence>
<accession>H8KS94</accession>
<dbReference type="PANTHER" id="PTHR33619">
    <property type="entry name" value="POLYSACCHARIDE EXPORT PROTEIN GFCE-RELATED"/>
    <property type="match status" value="1"/>
</dbReference>
<evidence type="ECO:0000256" key="14">
    <source>
        <dbReference type="ARBA" id="ARBA00023288"/>
    </source>
</evidence>